<dbReference type="InterPro" id="IPR029039">
    <property type="entry name" value="Flavoprotein-like_sf"/>
</dbReference>
<name>A0A075LZS3_9CAUD</name>
<dbReference type="GO" id="GO:0010181">
    <property type="term" value="F:FMN binding"/>
    <property type="evidence" value="ECO:0007669"/>
    <property type="project" value="InterPro"/>
</dbReference>
<dbReference type="GeneID" id="20283113"/>
<dbReference type="Pfam" id="PF00258">
    <property type="entry name" value="Flavodoxin_1"/>
    <property type="match status" value="1"/>
</dbReference>
<keyword evidence="3" id="KW-1185">Reference proteome</keyword>
<dbReference type="InterPro" id="IPR008254">
    <property type="entry name" value="Flavodoxin/NO_synth"/>
</dbReference>
<organism evidence="2 3">
    <name type="scientific">Bacillus phage Riley</name>
    <dbReference type="NCBI Taxonomy" id="1486662"/>
    <lineage>
        <taxon>Viruses</taxon>
        <taxon>Duplodnaviria</taxon>
        <taxon>Heunggongvirae</taxon>
        <taxon>Uroviricota</taxon>
        <taxon>Caudoviricetes</taxon>
        <taxon>Herelleviridae</taxon>
        <taxon>Bastillevirinae</taxon>
        <taxon>Bequatrovirus</taxon>
        <taxon>Bequatrovirus riley</taxon>
    </lineage>
</organism>
<dbReference type="EMBL" id="KJ489402">
    <property type="protein sequence ID" value="AIF72002.1"/>
    <property type="molecule type" value="Genomic_DNA"/>
</dbReference>
<feature type="domain" description="Flavodoxin-like" evidence="1">
    <location>
        <begin position="7"/>
        <end position="149"/>
    </location>
</feature>
<reference evidence="2 3" key="2">
    <citation type="journal article" date="2016" name="Virology (Lond)">
        <title>Genomic characterization and comparison of seven Myoviridae bacteriophage infecting Bacillus thuringiensis.</title>
        <authorList>
            <person name="Sauder A.B."/>
            <person name="Quinn M.R."/>
            <person name="Brouillette A."/>
            <person name="Caruso S."/>
            <person name="Cresawn S."/>
            <person name="Erill I."/>
            <person name="Lewis L."/>
            <person name="Loesser-Casey K."/>
            <person name="Pate M."/>
            <person name="Scott C."/>
            <person name="Stockwell S."/>
            <person name="Temple L."/>
        </authorList>
    </citation>
    <scope>NUCLEOTIDE SEQUENCE [LARGE SCALE GENOMIC DNA]</scope>
</reference>
<dbReference type="RefSeq" id="YP_009055891.1">
    <property type="nucleotide sequence ID" value="NC_024788.1"/>
</dbReference>
<evidence type="ECO:0000259" key="1">
    <source>
        <dbReference type="PROSITE" id="PS50902"/>
    </source>
</evidence>
<dbReference type="Proteomes" id="UP000028561">
    <property type="component" value="Segment"/>
</dbReference>
<reference evidence="3" key="1">
    <citation type="submission" date="2014-09" db="EMBL/GenBank/DDBJ databases">
        <title>Genomic characterization and comparison of seven Myoviridae bacteriophage infecting Bacillus thuringiensis.</title>
        <authorList>
            <person name="Sauder A.B."/>
            <person name="McKenzie Q.R."/>
            <person name="Temple L.M."/>
            <person name="Alexis B.K."/>
            <person name="Al-Atrache Z."/>
            <person name="Lewis L.O."/>
            <person name="Loesser-Casey K.E."/>
            <person name="Mitchell K.J."/>
        </authorList>
    </citation>
    <scope>NUCLEOTIDE SEQUENCE [LARGE SCALE GENOMIC DNA]</scope>
</reference>
<dbReference type="Gene3D" id="3.40.50.360">
    <property type="match status" value="1"/>
</dbReference>
<dbReference type="KEGG" id="vg:20283113"/>
<evidence type="ECO:0000313" key="2">
    <source>
        <dbReference type="EMBL" id="AIF72002.1"/>
    </source>
</evidence>
<sequence length="149" mass="17362">MTSKKKATMFVYSKKGNTTGILELLDESYFEYIFEVNNKTVPAEVERAFSDSDVLFIGVPTYFPTYQKEPNYPAYLHAFEYVIKYLEGKEIVVFGSGRSEYELFCGAVDYLGDYLSVKNKVHKFKFEGFPKVSEQKYFKWMVEGILHDK</sequence>
<proteinExistence type="predicted"/>
<protein>
    <submittedName>
        <fullName evidence="2">Flavodoxin</fullName>
    </submittedName>
</protein>
<evidence type="ECO:0000313" key="3">
    <source>
        <dbReference type="Proteomes" id="UP000028561"/>
    </source>
</evidence>
<dbReference type="PROSITE" id="PS50902">
    <property type="entry name" value="FLAVODOXIN_LIKE"/>
    <property type="match status" value="1"/>
</dbReference>
<dbReference type="SUPFAM" id="SSF52218">
    <property type="entry name" value="Flavoproteins"/>
    <property type="match status" value="1"/>
</dbReference>
<accession>A0A075LZS3</accession>